<accession>A0ABR9MH01</accession>
<feature type="domain" description="GFO/IDH/MocA-like oxidoreductase" evidence="4">
    <location>
        <begin position="132"/>
        <end position="245"/>
    </location>
</feature>
<dbReference type="RefSeq" id="WP_192791771.1">
    <property type="nucleotide sequence ID" value="NZ_JADBEK010000001.1"/>
</dbReference>
<dbReference type="SUPFAM" id="SSF51735">
    <property type="entry name" value="NAD(P)-binding Rossmann-fold domains"/>
    <property type="match status" value="1"/>
</dbReference>
<dbReference type="Pfam" id="PF01408">
    <property type="entry name" value="GFO_IDH_MocA"/>
    <property type="match status" value="1"/>
</dbReference>
<gene>
    <name evidence="5" type="ORF">H4W80_010445</name>
</gene>
<protein>
    <submittedName>
        <fullName evidence="5">Dehydrogenase</fullName>
    </submittedName>
</protein>
<evidence type="ECO:0000313" key="5">
    <source>
        <dbReference type="EMBL" id="MBE1592187.1"/>
    </source>
</evidence>
<name>A0ABR9MH01_9ACTN</name>
<dbReference type="Gene3D" id="3.30.360.10">
    <property type="entry name" value="Dihydrodipicolinate Reductase, domain 2"/>
    <property type="match status" value="1"/>
</dbReference>
<dbReference type="Pfam" id="PF22725">
    <property type="entry name" value="GFO_IDH_MocA_C3"/>
    <property type="match status" value="1"/>
</dbReference>
<dbReference type="InterPro" id="IPR036291">
    <property type="entry name" value="NAD(P)-bd_dom_sf"/>
</dbReference>
<evidence type="ECO:0000313" key="6">
    <source>
        <dbReference type="Proteomes" id="UP000633509"/>
    </source>
</evidence>
<evidence type="ECO:0000259" key="4">
    <source>
        <dbReference type="Pfam" id="PF22725"/>
    </source>
</evidence>
<dbReference type="Proteomes" id="UP000633509">
    <property type="component" value="Unassembled WGS sequence"/>
</dbReference>
<dbReference type="PANTHER" id="PTHR22604">
    <property type="entry name" value="OXIDOREDUCTASES"/>
    <property type="match status" value="1"/>
</dbReference>
<evidence type="ECO:0000256" key="2">
    <source>
        <dbReference type="ARBA" id="ARBA00023002"/>
    </source>
</evidence>
<dbReference type="Gene3D" id="3.40.50.720">
    <property type="entry name" value="NAD(P)-binding Rossmann-like Domain"/>
    <property type="match status" value="1"/>
</dbReference>
<proteinExistence type="inferred from homology"/>
<sequence length="322" mass="34712">MLRIGVLGAARIAPAALVNPGRLVPGVEVAAVAARDRSRAEAFAAKHGIPRVHASYDELIADRTLDAIYNPLPNALHAPWTIRALEAGKHVLCEKPFTSNEAEAREVAAAAEKSGTVVMEAFHYRYHPLAERMRKIVAELGELRLVEAWMCFPLPRFSDIRYSLELGGGSMMDAGSYAVHVARLLGGGEPAVVEARALERSPGVDRAMSAALRFPSGASGRVHSSMWSGMLLKIGVRVRGTRGEMRVSNFVAPQFFHRLAYTVDGVSRREKVPGEATYTCQLRAFESAVRTGVGNLTPPADSVANMSVIDAIYRAAGLSPRG</sequence>
<comment type="caution">
    <text evidence="5">The sequence shown here is derived from an EMBL/GenBank/DDBJ whole genome shotgun (WGS) entry which is preliminary data.</text>
</comment>
<dbReference type="InterPro" id="IPR055170">
    <property type="entry name" value="GFO_IDH_MocA-like_dom"/>
</dbReference>
<evidence type="ECO:0000259" key="3">
    <source>
        <dbReference type="Pfam" id="PF01408"/>
    </source>
</evidence>
<keyword evidence="2" id="KW-0560">Oxidoreductase</keyword>
<dbReference type="EMBL" id="JADBEK010000001">
    <property type="protein sequence ID" value="MBE1592187.1"/>
    <property type="molecule type" value="Genomic_DNA"/>
</dbReference>
<comment type="similarity">
    <text evidence="1">Belongs to the Gfo/Idh/MocA family.</text>
</comment>
<feature type="domain" description="Gfo/Idh/MocA-like oxidoreductase N-terminal" evidence="3">
    <location>
        <begin position="2"/>
        <end position="121"/>
    </location>
</feature>
<dbReference type="SUPFAM" id="SSF55347">
    <property type="entry name" value="Glyceraldehyde-3-phosphate dehydrogenase-like, C-terminal domain"/>
    <property type="match status" value="1"/>
</dbReference>
<dbReference type="InterPro" id="IPR000683">
    <property type="entry name" value="Gfo/Idh/MocA-like_OxRdtase_N"/>
</dbReference>
<reference evidence="5 6" key="1">
    <citation type="submission" date="2020-10" db="EMBL/GenBank/DDBJ databases">
        <title>Sequencing the genomes of 1000 actinobacteria strains.</title>
        <authorList>
            <person name="Klenk H.-P."/>
        </authorList>
    </citation>
    <scope>NUCLEOTIDE SEQUENCE [LARGE SCALE GENOMIC DNA]</scope>
    <source>
        <strain evidence="5 6">DSM 43173</strain>
    </source>
</reference>
<evidence type="ECO:0000256" key="1">
    <source>
        <dbReference type="ARBA" id="ARBA00010928"/>
    </source>
</evidence>
<keyword evidence="6" id="KW-1185">Reference proteome</keyword>
<dbReference type="PANTHER" id="PTHR22604:SF105">
    <property type="entry name" value="TRANS-1,2-DIHYDROBENZENE-1,2-DIOL DEHYDROGENASE"/>
    <property type="match status" value="1"/>
</dbReference>
<organism evidence="5 6">
    <name type="scientific">Nonomuraea angiospora</name>
    <dbReference type="NCBI Taxonomy" id="46172"/>
    <lineage>
        <taxon>Bacteria</taxon>
        <taxon>Bacillati</taxon>
        <taxon>Actinomycetota</taxon>
        <taxon>Actinomycetes</taxon>
        <taxon>Streptosporangiales</taxon>
        <taxon>Streptosporangiaceae</taxon>
        <taxon>Nonomuraea</taxon>
    </lineage>
</organism>
<dbReference type="InterPro" id="IPR050984">
    <property type="entry name" value="Gfo/Idh/MocA_domain"/>
</dbReference>